<feature type="transmembrane region" description="Helical" evidence="6">
    <location>
        <begin position="273"/>
        <end position="293"/>
    </location>
</feature>
<comment type="subcellular location">
    <subcellularLocation>
        <location evidence="1">Cell membrane</location>
        <topology evidence="1">Multi-pass membrane protein</topology>
    </subcellularLocation>
</comment>
<evidence type="ECO:0000259" key="7">
    <source>
        <dbReference type="PROSITE" id="PS50850"/>
    </source>
</evidence>
<evidence type="ECO:0000256" key="1">
    <source>
        <dbReference type="ARBA" id="ARBA00004651"/>
    </source>
</evidence>
<keyword evidence="5 6" id="KW-0472">Membrane</keyword>
<dbReference type="InterPro" id="IPR036259">
    <property type="entry name" value="MFS_trans_sf"/>
</dbReference>
<keyword evidence="9" id="KW-1185">Reference proteome</keyword>
<dbReference type="PANTHER" id="PTHR43124:SF3">
    <property type="entry name" value="CHLORAMPHENICOL EFFLUX PUMP RV0191"/>
    <property type="match status" value="1"/>
</dbReference>
<dbReference type="Pfam" id="PF07690">
    <property type="entry name" value="MFS_1"/>
    <property type="match status" value="1"/>
</dbReference>
<evidence type="ECO:0000256" key="3">
    <source>
        <dbReference type="ARBA" id="ARBA00022692"/>
    </source>
</evidence>
<evidence type="ECO:0000256" key="2">
    <source>
        <dbReference type="ARBA" id="ARBA00022475"/>
    </source>
</evidence>
<evidence type="ECO:0000313" key="8">
    <source>
        <dbReference type="EMBL" id="OLO11843.1"/>
    </source>
</evidence>
<feature type="transmembrane region" description="Helical" evidence="6">
    <location>
        <begin position="161"/>
        <end position="181"/>
    </location>
</feature>
<feature type="transmembrane region" description="Helical" evidence="6">
    <location>
        <begin position="338"/>
        <end position="356"/>
    </location>
</feature>
<dbReference type="SUPFAM" id="SSF103473">
    <property type="entry name" value="MFS general substrate transporter"/>
    <property type="match status" value="1"/>
</dbReference>
<feature type="transmembrane region" description="Helical" evidence="6">
    <location>
        <begin position="73"/>
        <end position="92"/>
    </location>
</feature>
<dbReference type="CDD" id="cd17474">
    <property type="entry name" value="MFS_YfmO_like"/>
    <property type="match status" value="1"/>
</dbReference>
<dbReference type="STRING" id="223900.GCA_000821045_00907"/>
<evidence type="ECO:0000256" key="5">
    <source>
        <dbReference type="ARBA" id="ARBA00023136"/>
    </source>
</evidence>
<dbReference type="InterPro" id="IPR020846">
    <property type="entry name" value="MFS_dom"/>
</dbReference>
<evidence type="ECO:0000256" key="6">
    <source>
        <dbReference type="SAM" id="Phobius"/>
    </source>
</evidence>
<feature type="transmembrane region" description="Helical" evidence="6">
    <location>
        <begin position="299"/>
        <end position="326"/>
    </location>
</feature>
<dbReference type="Gene3D" id="1.20.1720.10">
    <property type="entry name" value="Multidrug resistance protein D"/>
    <property type="match status" value="1"/>
</dbReference>
<feature type="transmembrane region" description="Helical" evidence="6">
    <location>
        <begin position="208"/>
        <end position="232"/>
    </location>
</feature>
<dbReference type="AlphaFoldDB" id="A0A1Q8TDT4"/>
<keyword evidence="4 6" id="KW-1133">Transmembrane helix</keyword>
<accession>A0A1Q8TDT4</accession>
<keyword evidence="2" id="KW-1003">Cell membrane</keyword>
<feature type="transmembrane region" description="Helical" evidence="6">
    <location>
        <begin position="7"/>
        <end position="29"/>
    </location>
</feature>
<feature type="transmembrane region" description="Helical" evidence="6">
    <location>
        <begin position="98"/>
        <end position="123"/>
    </location>
</feature>
<dbReference type="PANTHER" id="PTHR43124">
    <property type="entry name" value="PURINE EFFLUX PUMP PBUE"/>
    <property type="match status" value="1"/>
</dbReference>
<name>A0A1Q8TDT4_9GAMM</name>
<organism evidence="8 9">
    <name type="scientific">Chromohalobacter japonicus</name>
    <dbReference type="NCBI Taxonomy" id="223900"/>
    <lineage>
        <taxon>Bacteria</taxon>
        <taxon>Pseudomonadati</taxon>
        <taxon>Pseudomonadota</taxon>
        <taxon>Gammaproteobacteria</taxon>
        <taxon>Oceanospirillales</taxon>
        <taxon>Halomonadaceae</taxon>
        <taxon>Chromohalobacter</taxon>
    </lineage>
</organism>
<gene>
    <name evidence="8" type="ORF">BTW10_07560</name>
</gene>
<dbReference type="GO" id="GO:0005886">
    <property type="term" value="C:plasma membrane"/>
    <property type="evidence" value="ECO:0007669"/>
    <property type="project" value="UniProtKB-SubCell"/>
</dbReference>
<feature type="transmembrane region" description="Helical" evidence="6">
    <location>
        <begin position="135"/>
        <end position="155"/>
    </location>
</feature>
<dbReference type="EMBL" id="MSDQ01000018">
    <property type="protein sequence ID" value="OLO11843.1"/>
    <property type="molecule type" value="Genomic_DNA"/>
</dbReference>
<protein>
    <submittedName>
        <fullName evidence="8">MFS transporter</fullName>
    </submittedName>
</protein>
<feature type="domain" description="Major facilitator superfamily (MFS) profile" evidence="7">
    <location>
        <begin position="7"/>
        <end position="383"/>
    </location>
</feature>
<reference evidence="8 9" key="1">
    <citation type="submission" date="2016-12" db="EMBL/GenBank/DDBJ databases">
        <title>Draft genome sequences of strains Salinicola socius SMB35, Salinicola sp. MH3R3-1 and Chromohalobacter sp. SMB17 from the Verkhnekamsk potash mining region of Russia.</title>
        <authorList>
            <person name="Mavrodi D.V."/>
            <person name="Olsson B.E."/>
            <person name="Korsakova E.S."/>
            <person name="Pyankova A."/>
            <person name="Mavrodi O.V."/>
            <person name="Plotnikova E.G."/>
        </authorList>
    </citation>
    <scope>NUCLEOTIDE SEQUENCE [LARGE SCALE GENOMIC DNA]</scope>
    <source>
        <strain evidence="8 9">SMB17</strain>
    </source>
</reference>
<comment type="caution">
    <text evidence="8">The sequence shown here is derived from an EMBL/GenBank/DDBJ whole genome shotgun (WGS) entry which is preliminary data.</text>
</comment>
<dbReference type="PROSITE" id="PS50850">
    <property type="entry name" value="MFS"/>
    <property type="match status" value="1"/>
</dbReference>
<feature type="transmembrane region" description="Helical" evidence="6">
    <location>
        <begin position="362"/>
        <end position="379"/>
    </location>
</feature>
<keyword evidence="3 6" id="KW-0812">Transmembrane</keyword>
<dbReference type="GO" id="GO:0022857">
    <property type="term" value="F:transmembrane transporter activity"/>
    <property type="evidence" value="ECO:0007669"/>
    <property type="project" value="InterPro"/>
</dbReference>
<feature type="transmembrane region" description="Helical" evidence="6">
    <location>
        <begin position="244"/>
        <end position="261"/>
    </location>
</feature>
<proteinExistence type="predicted"/>
<dbReference type="Proteomes" id="UP000186806">
    <property type="component" value="Unassembled WGS sequence"/>
</dbReference>
<evidence type="ECO:0000256" key="4">
    <source>
        <dbReference type="ARBA" id="ARBA00022989"/>
    </source>
</evidence>
<feature type="transmembrane region" description="Helical" evidence="6">
    <location>
        <begin position="41"/>
        <end position="61"/>
    </location>
</feature>
<evidence type="ECO:0000313" key="9">
    <source>
        <dbReference type="Proteomes" id="UP000186806"/>
    </source>
</evidence>
<sequence length="390" mass="42100">MVHKKAIAYSVSFAAFLGPFTQTVYVPILPELQDTLATSQLLINTSISVFTFIIAFMQILYGPLTDSLGRKKVLLPGIALYVAASIGCFYADHITSLLFFRVFQAVGIATGSVVAVTVIGDLFQGEERLKAMGTFQMMVALGPVIGPVAGGFIAGQLDYHYVFLALAIAGALIGLLNLALLRETKPAGPARKIDMAEYARIARDRQGLTIGILGFVQFYIYYNFLVYLPVILDQGYTLSVAQKGLMFLPLSVALVLGSFLSSRVQKRLSTESLLVITALLCAIDVVAFLVTAAHSLTLLIATTFLFGLLLGLSLPAQTALLTRVFVTHRATAVGLYNFFRFMGMASGPFLGALFFSLGGLTLLFSIAALLFLLIALLAWRNLMPARRAQA</sequence>
<dbReference type="InterPro" id="IPR011701">
    <property type="entry name" value="MFS"/>
</dbReference>
<dbReference type="InterPro" id="IPR050189">
    <property type="entry name" value="MFS_Efflux_Transporters"/>
</dbReference>